<dbReference type="PROSITE" id="PS51257">
    <property type="entry name" value="PROKAR_LIPOPROTEIN"/>
    <property type="match status" value="1"/>
</dbReference>
<dbReference type="PANTHER" id="PTHR43649">
    <property type="entry name" value="ARABINOSE-BINDING PROTEIN-RELATED"/>
    <property type="match status" value="1"/>
</dbReference>
<dbReference type="OrthoDB" id="355435at2"/>
<protein>
    <submittedName>
        <fullName evidence="3">Extracellular solute-binding protein</fullName>
    </submittedName>
</protein>
<comment type="caution">
    <text evidence="3">The sequence shown here is derived from an EMBL/GenBank/DDBJ whole genome shotgun (WGS) entry which is preliminary data.</text>
</comment>
<organism evidence="3 4">
    <name type="scientific">Cohnella terricola</name>
    <dbReference type="NCBI Taxonomy" id="1289167"/>
    <lineage>
        <taxon>Bacteria</taxon>
        <taxon>Bacillati</taxon>
        <taxon>Bacillota</taxon>
        <taxon>Bacilli</taxon>
        <taxon>Bacillales</taxon>
        <taxon>Paenibacillaceae</taxon>
        <taxon>Cohnella</taxon>
    </lineage>
</organism>
<dbReference type="AlphaFoldDB" id="A0A559J9T5"/>
<accession>A0A559J9T5</accession>
<dbReference type="RefSeq" id="WP_144705956.1">
    <property type="nucleotide sequence ID" value="NZ_VNJJ01000015.1"/>
</dbReference>
<name>A0A559J9T5_9BACL</name>
<evidence type="ECO:0000313" key="3">
    <source>
        <dbReference type="EMBL" id="TVX96650.1"/>
    </source>
</evidence>
<feature type="chain" id="PRO_5022229043" evidence="2">
    <location>
        <begin position="23"/>
        <end position="450"/>
    </location>
</feature>
<dbReference type="SUPFAM" id="SSF53850">
    <property type="entry name" value="Periplasmic binding protein-like II"/>
    <property type="match status" value="1"/>
</dbReference>
<dbReference type="Proteomes" id="UP000316330">
    <property type="component" value="Unassembled WGS sequence"/>
</dbReference>
<dbReference type="PANTHER" id="PTHR43649:SF12">
    <property type="entry name" value="DIACETYLCHITOBIOSE BINDING PROTEIN DASA"/>
    <property type="match status" value="1"/>
</dbReference>
<evidence type="ECO:0000256" key="2">
    <source>
        <dbReference type="SAM" id="SignalP"/>
    </source>
</evidence>
<reference evidence="3 4" key="1">
    <citation type="submission" date="2019-07" db="EMBL/GenBank/DDBJ databases">
        <authorList>
            <person name="Kim J."/>
        </authorList>
    </citation>
    <scope>NUCLEOTIDE SEQUENCE [LARGE SCALE GENOMIC DNA]</scope>
    <source>
        <strain evidence="3 4">G13</strain>
    </source>
</reference>
<dbReference type="Pfam" id="PF01547">
    <property type="entry name" value="SBP_bac_1"/>
    <property type="match status" value="1"/>
</dbReference>
<proteinExistence type="predicted"/>
<dbReference type="InterPro" id="IPR050490">
    <property type="entry name" value="Bact_solute-bd_prot1"/>
</dbReference>
<evidence type="ECO:0000313" key="4">
    <source>
        <dbReference type="Proteomes" id="UP000316330"/>
    </source>
</evidence>
<gene>
    <name evidence="3" type="ORF">FPZ45_20405</name>
</gene>
<sequence>MKQTRFKAWTIAVALVVTFSLAACGNGKNTSNAENSAPANTSETESSTETASAPANDQPVKLRIYAQYFDDDTKKPYDYAVAELKKSMPNVELVLDPSVQDNGQKLRTYAASGNMPDIFQVGYNDIKAFSTSKNIEMLDNAAPTAQFKQDLNPGNEPVLIAPDGHIYAYPYSGIEFQILFYNKKLFADAGVQVPIKTFDQWKDAIAKFKAKGIVPLSIFSKEKWIGNSFYKGLVTREEPNGYAALTGTELSDAFKLAAKQFNDLKVAGLFDLNATNTNYDQASSMFYTGKAAMFVNGQWEIYGADKQMGDNVDWMYWPAKDEATYDAMKFYMDGSGEPAGYGVSTTSKNKETAIEVAAFISRKYAEFKYTQLGNPIVSVKVDKPITATPPAMMQRLIDETLPNIKGFAKLNENVKISTAIDDNTQNLIVKDFSDQDFIKNMNRVLGEVNK</sequence>
<feature type="compositionally biased region" description="Low complexity" evidence="1">
    <location>
        <begin position="36"/>
        <end position="56"/>
    </location>
</feature>
<dbReference type="Gene3D" id="3.40.190.10">
    <property type="entry name" value="Periplasmic binding protein-like II"/>
    <property type="match status" value="2"/>
</dbReference>
<feature type="region of interest" description="Disordered" evidence="1">
    <location>
        <begin position="28"/>
        <end position="56"/>
    </location>
</feature>
<dbReference type="InterPro" id="IPR006059">
    <property type="entry name" value="SBP"/>
</dbReference>
<keyword evidence="4" id="KW-1185">Reference proteome</keyword>
<keyword evidence="2" id="KW-0732">Signal</keyword>
<evidence type="ECO:0000256" key="1">
    <source>
        <dbReference type="SAM" id="MobiDB-lite"/>
    </source>
</evidence>
<feature type="signal peptide" evidence="2">
    <location>
        <begin position="1"/>
        <end position="22"/>
    </location>
</feature>
<dbReference type="EMBL" id="VNJJ01000015">
    <property type="protein sequence ID" value="TVX96650.1"/>
    <property type="molecule type" value="Genomic_DNA"/>
</dbReference>